<dbReference type="PANTHER" id="PTHR37171">
    <property type="entry name" value="SERINE/THREONINE-PROTEIN KINASE YRZF-RELATED"/>
    <property type="match status" value="1"/>
</dbReference>
<dbReference type="Gene3D" id="1.10.510.10">
    <property type="entry name" value="Transferase(Phosphotransferase) domain 1"/>
    <property type="match status" value="1"/>
</dbReference>
<dbReference type="Proteomes" id="UP001147695">
    <property type="component" value="Unassembled WGS sequence"/>
</dbReference>
<organism evidence="1 2">
    <name type="scientific">Penicillium brevicompactum</name>
    <dbReference type="NCBI Taxonomy" id="5074"/>
    <lineage>
        <taxon>Eukaryota</taxon>
        <taxon>Fungi</taxon>
        <taxon>Dikarya</taxon>
        <taxon>Ascomycota</taxon>
        <taxon>Pezizomycotina</taxon>
        <taxon>Eurotiomycetes</taxon>
        <taxon>Eurotiomycetidae</taxon>
        <taxon>Eurotiales</taxon>
        <taxon>Aspergillaceae</taxon>
        <taxon>Penicillium</taxon>
    </lineage>
</organism>
<name>A0A9W9QC57_PENBR</name>
<dbReference type="AlphaFoldDB" id="A0A9W9QC57"/>
<evidence type="ECO:0008006" key="3">
    <source>
        <dbReference type="Google" id="ProtNLM"/>
    </source>
</evidence>
<dbReference type="PANTHER" id="PTHR37171:SF1">
    <property type="entry name" value="SERINE_THREONINE-PROTEIN KINASE YRZF-RELATED"/>
    <property type="match status" value="1"/>
</dbReference>
<proteinExistence type="predicted"/>
<evidence type="ECO:0000313" key="1">
    <source>
        <dbReference type="EMBL" id="KAJ5329348.1"/>
    </source>
</evidence>
<evidence type="ECO:0000313" key="2">
    <source>
        <dbReference type="Proteomes" id="UP001147695"/>
    </source>
</evidence>
<reference evidence="1" key="1">
    <citation type="submission" date="2022-12" db="EMBL/GenBank/DDBJ databases">
        <authorList>
            <person name="Petersen C."/>
        </authorList>
    </citation>
    <scope>NUCLEOTIDE SEQUENCE</scope>
    <source>
        <strain evidence="1">IBT 35673</strain>
    </source>
</reference>
<dbReference type="InterPro" id="IPR052396">
    <property type="entry name" value="Meiotic_Drive_Suppr_Kinase"/>
</dbReference>
<dbReference type="EMBL" id="JAPZBQ010000005">
    <property type="protein sequence ID" value="KAJ5329348.1"/>
    <property type="molecule type" value="Genomic_DNA"/>
</dbReference>
<sequence length="352" mass="40268">MDDSDRSRYPYVVGNTLELRLKTPKWGPTMEVRIMRTFHPFTWSSTMVVQPTRPTAELKGDMVLKIFDRRYAAGHRENERMISCTPDFTPSCHLSVMDGEAGEPITELSLREHLLGPGKETSSSSEELNFDDSMDNLYKTEVEAYTTLADLQGDCIPRLLSCVTVPVSAPALTHDPAPREYADVPGMLLQYIKGFRLDNLPLSAPKVTWQTICEDAIRTIHRIGDRGVLNQDVKPRNFMVQTDFNGQYHVFMIDFGCCEFIREVRTRAEWQRKKASYDEEGAIGFVMEQQLLGGFVYRRSDRYTKLRGKYMMEGLPSAWSLVPQVESYSMRAKRKVWKNSKMSLGTRLSDSS</sequence>
<gene>
    <name evidence="1" type="ORF">N7452_009738</name>
</gene>
<accession>A0A9W9QC57</accession>
<dbReference type="InterPro" id="IPR011009">
    <property type="entry name" value="Kinase-like_dom_sf"/>
</dbReference>
<comment type="caution">
    <text evidence="1">The sequence shown here is derived from an EMBL/GenBank/DDBJ whole genome shotgun (WGS) entry which is preliminary data.</text>
</comment>
<dbReference type="SUPFAM" id="SSF56112">
    <property type="entry name" value="Protein kinase-like (PK-like)"/>
    <property type="match status" value="1"/>
</dbReference>
<protein>
    <recommendedName>
        <fullName evidence="3">Protein kinase domain-containing protein</fullName>
    </recommendedName>
</protein>
<reference evidence="1" key="2">
    <citation type="journal article" date="2023" name="IMA Fungus">
        <title>Comparative genomic study of the Penicillium genus elucidates a diverse pangenome and 15 lateral gene transfer events.</title>
        <authorList>
            <person name="Petersen C."/>
            <person name="Sorensen T."/>
            <person name="Nielsen M.R."/>
            <person name="Sondergaard T.E."/>
            <person name="Sorensen J.L."/>
            <person name="Fitzpatrick D.A."/>
            <person name="Frisvad J.C."/>
            <person name="Nielsen K.L."/>
        </authorList>
    </citation>
    <scope>NUCLEOTIDE SEQUENCE</scope>
    <source>
        <strain evidence="1">IBT 35673</strain>
    </source>
</reference>